<dbReference type="EMBL" id="KN819954">
    <property type="protein sequence ID" value="KIJ07274.1"/>
    <property type="molecule type" value="Genomic_DNA"/>
</dbReference>
<dbReference type="OrthoDB" id="2679942at2759"/>
<name>A0A0C9SN43_PAXIN</name>
<evidence type="ECO:0000313" key="1">
    <source>
        <dbReference type="EMBL" id="KIJ07274.1"/>
    </source>
</evidence>
<evidence type="ECO:0008006" key="3">
    <source>
        <dbReference type="Google" id="ProtNLM"/>
    </source>
</evidence>
<accession>A0A0C9SN43</accession>
<dbReference type="AlphaFoldDB" id="A0A0C9SN43"/>
<protein>
    <recommendedName>
        <fullName evidence="3">F-box domain-containing protein</fullName>
    </recommendedName>
</protein>
<evidence type="ECO:0000313" key="2">
    <source>
        <dbReference type="Proteomes" id="UP000053647"/>
    </source>
</evidence>
<dbReference type="HOGENOM" id="CLU_021164_0_2_1"/>
<dbReference type="Gene3D" id="3.80.10.10">
    <property type="entry name" value="Ribonuclease Inhibitor"/>
    <property type="match status" value="1"/>
</dbReference>
<proteinExistence type="predicted"/>
<dbReference type="SUPFAM" id="SSF52047">
    <property type="entry name" value="RNI-like"/>
    <property type="match status" value="1"/>
</dbReference>
<dbReference type="Proteomes" id="UP000053647">
    <property type="component" value="Unassembled WGS sequence"/>
</dbReference>
<reference evidence="1 2" key="1">
    <citation type="submission" date="2014-06" db="EMBL/GenBank/DDBJ databases">
        <authorList>
            <consortium name="DOE Joint Genome Institute"/>
            <person name="Kuo A."/>
            <person name="Kohler A."/>
            <person name="Nagy L.G."/>
            <person name="Floudas D."/>
            <person name="Copeland A."/>
            <person name="Barry K.W."/>
            <person name="Cichocki N."/>
            <person name="Veneault-Fourrey C."/>
            <person name="LaButti K."/>
            <person name="Lindquist E.A."/>
            <person name="Lipzen A."/>
            <person name="Lundell T."/>
            <person name="Morin E."/>
            <person name="Murat C."/>
            <person name="Sun H."/>
            <person name="Tunlid A."/>
            <person name="Henrissat B."/>
            <person name="Grigoriev I.V."/>
            <person name="Hibbett D.S."/>
            <person name="Martin F."/>
            <person name="Nordberg H.P."/>
            <person name="Cantor M.N."/>
            <person name="Hua S.X."/>
        </authorList>
    </citation>
    <scope>NUCLEOTIDE SEQUENCE [LARGE SCALE GENOMIC DNA]</scope>
    <source>
        <strain evidence="1 2">ATCC 200175</strain>
    </source>
</reference>
<keyword evidence="2" id="KW-1185">Reference proteome</keyword>
<sequence>MHRCLQIREILLEVLELVFASKNPYPDLVGLARTCRSFHGPALELLWREQPSLLRLVMCFPREILDFSEPRGCGYDSGTVKFTKTPSVQDWERPLVYAKHIKRVVNSVPAYMLRYELHASVLQTLLESCPSTPLLPNLRCLNYVVITGNSNAFVASLFTLFSPNLLQSLTFRCYYRLDSHDSHTFLTHLPNRCPQIENLSFSLLARPSADIIEYITRFASLRHLKSLDFAVAKHSESDCYIRPSSINPPNSFPSLVNLTVDCPYAVVVLHILKAIHSTKLRDIKLRCPCESDTANLREVFAIVASHPAWEESMRSILLTTGACSITVDDVRRLLTFNHLRRVDLDSIGLVPDDHLLDEMAKAWPMLEHLSITSSRSRTPSKATLNGLVPFSKYCPHIATLRLQLDASRVPVPANTTDASRDAPHEGERRGLLMYVEAPSEIRDPTGVASFLLNLFPRIALSIPAHQADSLQEFLWRRVVTIMVETRR</sequence>
<gene>
    <name evidence="1" type="ORF">PAXINDRAFT_19529</name>
</gene>
<dbReference type="InterPro" id="IPR032675">
    <property type="entry name" value="LRR_dom_sf"/>
</dbReference>
<reference evidence="2" key="2">
    <citation type="submission" date="2015-01" db="EMBL/GenBank/DDBJ databases">
        <title>Evolutionary Origins and Diversification of the Mycorrhizal Mutualists.</title>
        <authorList>
            <consortium name="DOE Joint Genome Institute"/>
            <consortium name="Mycorrhizal Genomics Consortium"/>
            <person name="Kohler A."/>
            <person name="Kuo A."/>
            <person name="Nagy L.G."/>
            <person name="Floudas D."/>
            <person name="Copeland A."/>
            <person name="Barry K.W."/>
            <person name="Cichocki N."/>
            <person name="Veneault-Fourrey C."/>
            <person name="LaButti K."/>
            <person name="Lindquist E.A."/>
            <person name="Lipzen A."/>
            <person name="Lundell T."/>
            <person name="Morin E."/>
            <person name="Murat C."/>
            <person name="Riley R."/>
            <person name="Ohm R."/>
            <person name="Sun H."/>
            <person name="Tunlid A."/>
            <person name="Henrissat B."/>
            <person name="Grigoriev I.V."/>
            <person name="Hibbett D.S."/>
            <person name="Martin F."/>
        </authorList>
    </citation>
    <scope>NUCLEOTIDE SEQUENCE [LARGE SCALE GENOMIC DNA]</scope>
    <source>
        <strain evidence="2">ATCC 200175</strain>
    </source>
</reference>
<organism evidence="1 2">
    <name type="scientific">Paxillus involutus ATCC 200175</name>
    <dbReference type="NCBI Taxonomy" id="664439"/>
    <lineage>
        <taxon>Eukaryota</taxon>
        <taxon>Fungi</taxon>
        <taxon>Dikarya</taxon>
        <taxon>Basidiomycota</taxon>
        <taxon>Agaricomycotina</taxon>
        <taxon>Agaricomycetes</taxon>
        <taxon>Agaricomycetidae</taxon>
        <taxon>Boletales</taxon>
        <taxon>Paxilineae</taxon>
        <taxon>Paxillaceae</taxon>
        <taxon>Paxillus</taxon>
    </lineage>
</organism>